<dbReference type="AlphaFoldDB" id="A0A8X6TVJ0"/>
<keyword evidence="2" id="KW-1185">Reference proteome</keyword>
<reference evidence="1" key="1">
    <citation type="submission" date="2020-08" db="EMBL/GenBank/DDBJ databases">
        <title>Multicomponent nature underlies the extraordinary mechanical properties of spider dragline silk.</title>
        <authorList>
            <person name="Kono N."/>
            <person name="Nakamura H."/>
            <person name="Mori M."/>
            <person name="Yoshida Y."/>
            <person name="Ohtoshi R."/>
            <person name="Malay A.D."/>
            <person name="Moran D.A.P."/>
            <person name="Tomita M."/>
            <person name="Numata K."/>
            <person name="Arakawa K."/>
        </authorList>
    </citation>
    <scope>NUCLEOTIDE SEQUENCE</scope>
</reference>
<proteinExistence type="predicted"/>
<dbReference type="Proteomes" id="UP000887013">
    <property type="component" value="Unassembled WGS sequence"/>
</dbReference>
<organism evidence="1 2">
    <name type="scientific">Nephila pilipes</name>
    <name type="common">Giant wood spider</name>
    <name type="synonym">Nephila maculata</name>
    <dbReference type="NCBI Taxonomy" id="299642"/>
    <lineage>
        <taxon>Eukaryota</taxon>
        <taxon>Metazoa</taxon>
        <taxon>Ecdysozoa</taxon>
        <taxon>Arthropoda</taxon>
        <taxon>Chelicerata</taxon>
        <taxon>Arachnida</taxon>
        <taxon>Araneae</taxon>
        <taxon>Araneomorphae</taxon>
        <taxon>Entelegynae</taxon>
        <taxon>Araneoidea</taxon>
        <taxon>Nephilidae</taxon>
        <taxon>Nephila</taxon>
    </lineage>
</organism>
<evidence type="ECO:0000313" key="2">
    <source>
        <dbReference type="Proteomes" id="UP000887013"/>
    </source>
</evidence>
<evidence type="ECO:0000313" key="1">
    <source>
        <dbReference type="EMBL" id="GFT51328.1"/>
    </source>
</evidence>
<name>A0A8X6TVJ0_NEPPI</name>
<comment type="caution">
    <text evidence="1">The sequence shown here is derived from an EMBL/GenBank/DDBJ whole genome shotgun (WGS) entry which is preliminary data.</text>
</comment>
<gene>
    <name evidence="1" type="ORF">NPIL_214041</name>
</gene>
<protein>
    <submittedName>
        <fullName evidence="1">Uncharacterized protein</fullName>
    </submittedName>
</protein>
<accession>A0A8X6TVJ0</accession>
<dbReference type="EMBL" id="BMAW01065638">
    <property type="protein sequence ID" value="GFT51328.1"/>
    <property type="molecule type" value="Genomic_DNA"/>
</dbReference>
<sequence length="157" mass="18001">MFPSRKIYGGFTPLLAPPDYRLSVLRFHRVNLIRVPGFNTLDIWRTGFNCKGADSEGLKINTVMAAEANPNYSRRDLYVAFRRSIEKNAAKIKEWQATGLEKCSSYEKLTNSEYQMKRRKTKPKVKFSRWRRENSPADSGHHLAIDNDASVLGLSDC</sequence>